<keyword evidence="3" id="KW-1185">Reference proteome</keyword>
<name>A0A0T6BF37_9SCAR</name>
<proteinExistence type="predicted"/>
<feature type="compositionally biased region" description="Basic and acidic residues" evidence="1">
    <location>
        <begin position="269"/>
        <end position="279"/>
    </location>
</feature>
<evidence type="ECO:0000313" key="3">
    <source>
        <dbReference type="Proteomes" id="UP000051574"/>
    </source>
</evidence>
<gene>
    <name evidence="2" type="ORF">AMK59_576</name>
</gene>
<feature type="region of interest" description="Disordered" evidence="1">
    <location>
        <begin position="269"/>
        <end position="296"/>
    </location>
</feature>
<dbReference type="AlphaFoldDB" id="A0A0T6BF37"/>
<reference evidence="2 3" key="1">
    <citation type="submission" date="2015-09" db="EMBL/GenBank/DDBJ databases">
        <title>Draft genome of the scarab beetle Oryctes borbonicus.</title>
        <authorList>
            <person name="Meyer J.M."/>
            <person name="Markov G.V."/>
            <person name="Baskaran P."/>
            <person name="Herrmann M."/>
            <person name="Sommer R.J."/>
            <person name="Roedelsperger C."/>
        </authorList>
    </citation>
    <scope>NUCLEOTIDE SEQUENCE [LARGE SCALE GENOMIC DNA]</scope>
    <source>
        <strain evidence="2">OB123</strain>
        <tissue evidence="2">Whole animal</tissue>
    </source>
</reference>
<accession>A0A0T6BF37</accession>
<comment type="caution">
    <text evidence="2">The sequence shown here is derived from an EMBL/GenBank/DDBJ whole genome shotgun (WGS) entry which is preliminary data.</text>
</comment>
<feature type="region of interest" description="Disordered" evidence="1">
    <location>
        <begin position="79"/>
        <end position="120"/>
    </location>
</feature>
<protein>
    <submittedName>
        <fullName evidence="2">Uncharacterized protein</fullName>
    </submittedName>
</protein>
<evidence type="ECO:0000256" key="1">
    <source>
        <dbReference type="SAM" id="MobiDB-lite"/>
    </source>
</evidence>
<organism evidence="2 3">
    <name type="scientific">Oryctes borbonicus</name>
    <dbReference type="NCBI Taxonomy" id="1629725"/>
    <lineage>
        <taxon>Eukaryota</taxon>
        <taxon>Metazoa</taxon>
        <taxon>Ecdysozoa</taxon>
        <taxon>Arthropoda</taxon>
        <taxon>Hexapoda</taxon>
        <taxon>Insecta</taxon>
        <taxon>Pterygota</taxon>
        <taxon>Neoptera</taxon>
        <taxon>Endopterygota</taxon>
        <taxon>Coleoptera</taxon>
        <taxon>Polyphaga</taxon>
        <taxon>Scarabaeiformia</taxon>
        <taxon>Scarabaeidae</taxon>
        <taxon>Dynastinae</taxon>
        <taxon>Oryctes</taxon>
    </lineage>
</organism>
<dbReference type="OrthoDB" id="8195288at2759"/>
<dbReference type="Proteomes" id="UP000051574">
    <property type="component" value="Unassembled WGS sequence"/>
</dbReference>
<evidence type="ECO:0000313" key="2">
    <source>
        <dbReference type="EMBL" id="KRT85854.1"/>
    </source>
</evidence>
<dbReference type="EMBL" id="LJIG01001086">
    <property type="protein sequence ID" value="KRT85854.1"/>
    <property type="molecule type" value="Genomic_DNA"/>
</dbReference>
<sequence length="508" mass="57332">MTIATLLSRESASISLTTIVEKSQLKKPPLPEYDLRLHSCQLDLVLVSQPLVTSLKSTSSDEGFESDIDSLSIVSSDDSFTNNQLENPVPKTETDSANGSACSDSDEVDSGGPKNPPKSVNTNESFNLVNCVCYADVKCPNLLLFVVKDEVLVFKFNDLDVLNKFYVNFNALKAVTNQKIYSKSISSNKNNCNKFNLLQRTDNNGVTHIEISREPNCNLILPDNYEPTSIISINAPDFKNPAKSKSIPTALLVDNAIDSNENDLRKVWKSTEDLSTGRKPERRRKIKGKAPEPPVEQKDVLKGEYVRINVPKIDPEEKIPTPHDQKLNRAFHILGNVKPKLTTYQQFKYSEPKKFAEEGTLTRSKVNLENWTNSVPRLLKSQRSRSETRNFTPMAYRYIDTTISNSPMYHRRYQPMLLTTLPSANNQISNRLFGMSGKLREFNGTIQARCEPMDLGKSESTRWGSLNELSQKLNSEHNLKSVIKKEENIKRKNDKKVTFSAYTTVQVV</sequence>